<feature type="compositionally biased region" description="Pro residues" evidence="1">
    <location>
        <begin position="62"/>
        <end position="79"/>
    </location>
</feature>
<dbReference type="AlphaFoldDB" id="A0A498QEU8"/>
<proteinExistence type="predicted"/>
<evidence type="ECO:0000256" key="2">
    <source>
        <dbReference type="SAM" id="Phobius"/>
    </source>
</evidence>
<dbReference type="OrthoDB" id="4725842at2"/>
<accession>A0A498QEU8</accession>
<evidence type="ECO:0000313" key="4">
    <source>
        <dbReference type="Proteomes" id="UP000273307"/>
    </source>
</evidence>
<sequence length="280" mass="29457">MIVTHLAAENVAELSGRLTVLFGLPAVGVLLLAIGFWERSRKRSRQAVGYLAPGFPPGGAYPHPPGPYPGYPHRPPAGPPRRDGSTATALISIGAVMLALGALAFVGQLAHVASEAKTSRPSSPSTGPPMPAFRPITPLEVGQCIDQFSLGTRMLSAGPGDCADVTSTYEVAAKGDGNAKCPDGQREGSVYDVLTDKGATLCLVLNLKQGQCYLRMEDRNSHQLLSPVDCDDVRYAQLRVAQRVDGSTGTARCPDGATLISYPYPARLYCMTPVGSQPPG</sequence>
<keyword evidence="2" id="KW-0812">Transmembrane</keyword>
<gene>
    <name evidence="3" type="ORF">LAUMK136_05135</name>
</gene>
<dbReference type="RefSeq" id="WP_122526146.1">
    <property type="nucleotide sequence ID" value="NZ_UPHP01000140.1"/>
</dbReference>
<reference evidence="3 4" key="1">
    <citation type="submission" date="2018-09" db="EMBL/GenBank/DDBJ databases">
        <authorList>
            <person name="Tagini F."/>
        </authorList>
    </citation>
    <scope>NUCLEOTIDE SEQUENCE [LARGE SCALE GENOMIC DNA]</scope>
    <source>
        <strain evidence="3 4">MK136</strain>
    </source>
</reference>
<feature type="region of interest" description="Disordered" evidence="1">
    <location>
        <begin position="61"/>
        <end position="85"/>
    </location>
</feature>
<feature type="transmembrane region" description="Helical" evidence="2">
    <location>
        <begin position="89"/>
        <end position="110"/>
    </location>
</feature>
<keyword evidence="4" id="KW-1185">Reference proteome</keyword>
<organism evidence="3 4">
    <name type="scientific">Mycobacterium attenuatum</name>
    <dbReference type="NCBI Taxonomy" id="2341086"/>
    <lineage>
        <taxon>Bacteria</taxon>
        <taxon>Bacillati</taxon>
        <taxon>Actinomycetota</taxon>
        <taxon>Actinomycetes</taxon>
        <taxon>Mycobacteriales</taxon>
        <taxon>Mycobacteriaceae</taxon>
        <taxon>Mycobacterium</taxon>
    </lineage>
</organism>
<evidence type="ECO:0000313" key="3">
    <source>
        <dbReference type="EMBL" id="VBA43529.1"/>
    </source>
</evidence>
<name>A0A498QEU8_9MYCO</name>
<keyword evidence="2" id="KW-1133">Transmembrane helix</keyword>
<dbReference type="Proteomes" id="UP000273307">
    <property type="component" value="Unassembled WGS sequence"/>
</dbReference>
<feature type="transmembrane region" description="Helical" evidence="2">
    <location>
        <begin position="20"/>
        <end position="37"/>
    </location>
</feature>
<dbReference type="EMBL" id="UPHP01000140">
    <property type="protein sequence ID" value="VBA43529.1"/>
    <property type="molecule type" value="Genomic_DNA"/>
</dbReference>
<keyword evidence="2" id="KW-0472">Membrane</keyword>
<protein>
    <submittedName>
        <fullName evidence="3">Uncharacterized protein</fullName>
    </submittedName>
</protein>
<evidence type="ECO:0000256" key="1">
    <source>
        <dbReference type="SAM" id="MobiDB-lite"/>
    </source>
</evidence>